<dbReference type="Pfam" id="PF13302">
    <property type="entry name" value="Acetyltransf_3"/>
    <property type="match status" value="1"/>
</dbReference>
<dbReference type="EMBL" id="JADBEM010000001">
    <property type="protein sequence ID" value="MBE1610730.1"/>
    <property type="molecule type" value="Genomic_DNA"/>
</dbReference>
<proteinExistence type="predicted"/>
<reference evidence="3" key="1">
    <citation type="submission" date="2020-10" db="EMBL/GenBank/DDBJ databases">
        <title>Sequencing the genomes of 1000 actinobacteria strains.</title>
        <authorList>
            <person name="Klenk H.-P."/>
        </authorList>
    </citation>
    <scope>NUCLEOTIDE SEQUENCE</scope>
    <source>
        <strain evidence="3">DSM 45354</strain>
    </source>
</reference>
<keyword evidence="1" id="KW-1133">Transmembrane helix</keyword>
<feature type="transmembrane region" description="Helical" evidence="1">
    <location>
        <begin position="180"/>
        <end position="198"/>
    </location>
</feature>
<keyword evidence="1" id="KW-0472">Membrane</keyword>
<dbReference type="RefSeq" id="WP_192754057.1">
    <property type="nucleotide sequence ID" value="NZ_BAABJL010000095.1"/>
</dbReference>
<gene>
    <name evidence="3" type="ORF">HEB94_007578</name>
</gene>
<dbReference type="SUPFAM" id="SSF55729">
    <property type="entry name" value="Acyl-CoA N-acyltransferases (Nat)"/>
    <property type="match status" value="1"/>
</dbReference>
<evidence type="ECO:0000259" key="2">
    <source>
        <dbReference type="PROSITE" id="PS51186"/>
    </source>
</evidence>
<dbReference type="PANTHER" id="PTHR43792:SF1">
    <property type="entry name" value="N-ACETYLTRANSFERASE DOMAIN-CONTAINING PROTEIN"/>
    <property type="match status" value="1"/>
</dbReference>
<dbReference type="PANTHER" id="PTHR43792">
    <property type="entry name" value="GNAT FAMILY, PUTATIVE (AFU_ORTHOLOGUE AFUA_3G00765)-RELATED-RELATED"/>
    <property type="match status" value="1"/>
</dbReference>
<comment type="caution">
    <text evidence="3">The sequence shown here is derived from an EMBL/GenBank/DDBJ whole genome shotgun (WGS) entry which is preliminary data.</text>
</comment>
<evidence type="ECO:0000256" key="1">
    <source>
        <dbReference type="SAM" id="Phobius"/>
    </source>
</evidence>
<protein>
    <submittedName>
        <fullName evidence="3">RimJ/RimL family protein N-acetyltransferase</fullName>
    </submittedName>
</protein>
<accession>A0A927N159</accession>
<dbReference type="Gene3D" id="3.40.630.30">
    <property type="match status" value="1"/>
</dbReference>
<sequence>MECRTKRLLIRDFVETDREAVRGWRSDPDVTRYLDQPLGANPDGWFDAVLRYNAQTPRTSHDAAIVVRSTGQVIGWIGVSRSFDPASGDLVIGYALDQSAWGNNYMTEALIAVLSFGFGKLGARRITAQCYVANPASARVMEKAGMKHAGAALSADPALGHSVRYMALREEWRRPGRRRLGLALVLTLLALVAFPLGINTLLHALQRPEAPTDARLLPWAPRGDLAEDQKFIAEATAVWRHGTGGGMPGRLTKVYAVWAGTVGGGRVALLQGIGADRNALLAQVSDHGSPSRLRFDRQQPLVLEPRPAALVITYAGDRGAAASRSTPRSARVQLVLSPTDYAASTDHRARADGSGADRGRLTLWRRTHEAPLGTDSEWEELRPGKDGLTTTWAHQDQRSPYGSIVVFARSEGAAESVSTVAAAPDRLIAVRPPIRLADPTWGPRRLDLDSYDDGRAVLASSADLTARQGLEVALLASERDPEGRLAMLEVRSAGTRKVALVAWSGGRVECVTTHDYPDVPSRAAAALGCLDPLTGTLVIGAVPGPGAGRVVLRDAAGKRVMPEPETEPRLGRLVAASLRMPVIWSVFDHHGVGAGREVLAVSETLRPPR</sequence>
<evidence type="ECO:0000313" key="3">
    <source>
        <dbReference type="EMBL" id="MBE1610730.1"/>
    </source>
</evidence>
<dbReference type="InterPro" id="IPR016181">
    <property type="entry name" value="Acyl_CoA_acyltransferase"/>
</dbReference>
<name>A0A927N159_9ACTN</name>
<dbReference type="Proteomes" id="UP000638648">
    <property type="component" value="Unassembled WGS sequence"/>
</dbReference>
<dbReference type="GO" id="GO:0016747">
    <property type="term" value="F:acyltransferase activity, transferring groups other than amino-acyl groups"/>
    <property type="evidence" value="ECO:0007669"/>
    <property type="project" value="InterPro"/>
</dbReference>
<organism evidence="3 4">
    <name type="scientific">Actinopolymorpha pittospori</name>
    <dbReference type="NCBI Taxonomy" id="648752"/>
    <lineage>
        <taxon>Bacteria</taxon>
        <taxon>Bacillati</taxon>
        <taxon>Actinomycetota</taxon>
        <taxon>Actinomycetes</taxon>
        <taxon>Propionibacteriales</taxon>
        <taxon>Actinopolymorphaceae</taxon>
        <taxon>Actinopolymorpha</taxon>
    </lineage>
</organism>
<keyword evidence="4" id="KW-1185">Reference proteome</keyword>
<evidence type="ECO:0000313" key="4">
    <source>
        <dbReference type="Proteomes" id="UP000638648"/>
    </source>
</evidence>
<feature type="domain" description="N-acetyltransferase" evidence="2">
    <location>
        <begin position="8"/>
        <end position="171"/>
    </location>
</feature>
<dbReference type="InterPro" id="IPR000182">
    <property type="entry name" value="GNAT_dom"/>
</dbReference>
<dbReference type="AlphaFoldDB" id="A0A927N159"/>
<dbReference type="InterPro" id="IPR051531">
    <property type="entry name" value="N-acetyltransferase"/>
</dbReference>
<dbReference type="PROSITE" id="PS51186">
    <property type="entry name" value="GNAT"/>
    <property type="match status" value="1"/>
</dbReference>
<keyword evidence="1" id="KW-0812">Transmembrane</keyword>